<organism evidence="2 3">
    <name type="scientific">Ziziphus jujuba</name>
    <name type="common">Chinese jujube</name>
    <name type="synonym">Ziziphus sativa</name>
    <dbReference type="NCBI Taxonomy" id="326968"/>
    <lineage>
        <taxon>Eukaryota</taxon>
        <taxon>Viridiplantae</taxon>
        <taxon>Streptophyta</taxon>
        <taxon>Embryophyta</taxon>
        <taxon>Tracheophyta</taxon>
        <taxon>Spermatophyta</taxon>
        <taxon>Magnoliopsida</taxon>
        <taxon>eudicotyledons</taxon>
        <taxon>Gunneridae</taxon>
        <taxon>Pentapetalae</taxon>
        <taxon>rosids</taxon>
        <taxon>fabids</taxon>
        <taxon>Rosales</taxon>
        <taxon>Rhamnaceae</taxon>
        <taxon>Paliureae</taxon>
        <taxon>Ziziphus</taxon>
    </lineage>
</organism>
<gene>
    <name evidence="3" type="primary">LOC112492128</name>
</gene>
<dbReference type="GeneID" id="112492128"/>
<protein>
    <submittedName>
        <fullName evidence="3">Kinesin-like protein KIN-14C</fullName>
    </submittedName>
</protein>
<evidence type="ECO:0000313" key="3">
    <source>
        <dbReference type="RefSeq" id="XP_048335599.1"/>
    </source>
</evidence>
<dbReference type="RefSeq" id="XP_048335599.1">
    <property type="nucleotide sequence ID" value="XM_048479642.2"/>
</dbReference>
<accession>A0ABM3IUD6</accession>
<reference evidence="3" key="1">
    <citation type="submission" date="2025-08" db="UniProtKB">
        <authorList>
            <consortium name="RefSeq"/>
        </authorList>
    </citation>
    <scope>IDENTIFICATION</scope>
    <source>
        <tissue evidence="3">Seedling</tissue>
    </source>
</reference>
<evidence type="ECO:0000313" key="2">
    <source>
        <dbReference type="Proteomes" id="UP001652623"/>
    </source>
</evidence>
<feature type="region of interest" description="Disordered" evidence="1">
    <location>
        <begin position="50"/>
        <end position="105"/>
    </location>
</feature>
<sequence length="163" mass="18636">MLLKSVSPFVYLPPLSTVRSQDRRPRSSYDYAIEGRTLLLKKKKKFSFGPTDFPRLRMMSSRNQNRPPRSPSTKKDVNDDAPLDKRRRIGMSRTVGQMAIGPRRQPFSVINSRQDVPAAANASSTEVTESANVDFTKEDIEAFLNEKLKLSKLDFKQIRSKFL</sequence>
<feature type="compositionally biased region" description="Basic and acidic residues" evidence="1">
    <location>
        <begin position="73"/>
        <end position="84"/>
    </location>
</feature>
<proteinExistence type="predicted"/>
<dbReference type="Proteomes" id="UP001652623">
    <property type="component" value="Chromosome 7"/>
</dbReference>
<name>A0ABM3IUD6_ZIZJJ</name>
<evidence type="ECO:0000256" key="1">
    <source>
        <dbReference type="SAM" id="MobiDB-lite"/>
    </source>
</evidence>
<keyword evidence="2" id="KW-1185">Reference proteome</keyword>